<keyword evidence="3" id="KW-1185">Reference proteome</keyword>
<evidence type="ECO:0000313" key="3">
    <source>
        <dbReference type="Proteomes" id="UP000631670"/>
    </source>
</evidence>
<sequence length="487" mass="51715">MVDVGAARAGTPAGAADRAGDLVALTRLATGPGAVGAMLDWLAARTGGTVALLDADGGTLAVPAKRPAPEPAILAAAAAGVRRGGTPSVVLGDGPGTIDVVRLDAGDEAARMPYLVVANRPERRPGDLLADAARLLGLCWRLAEAEQARHRVSSAMTLSREAVLHLLMIGSLAAARRIAATLGPRLPDVARVFVVECPPGRRRQVSEQIERFARGGAWIVPCPVRPHHLIALVPPAREHRLELLIAERVPEARIGTSQEVPLRETALGYEQAFHALAVARGVPGRYARFDRHTDLTPFLGGRGPAWAAGFLTPCLTHVPARRADPGAEELLATLNSWLTFDSGAVRHLKIHRNTLSARLRVLDDLLGLDLTRLADRSAAWLALRLHTAHRTVSAPPNGTLDDLLATPAIVVWARSQLLPLDRAGAETLREWLRADARLPATASALGISAPATRKRLAGIERALGRSLLHAPSAKHELWLAMRALGGL</sequence>
<dbReference type="EMBL" id="JADBEG010000001">
    <property type="protein sequence ID" value="MBE1493811.1"/>
    <property type="molecule type" value="Genomic_DNA"/>
</dbReference>
<feature type="domain" description="PucR C-terminal helix-turn-helix" evidence="1">
    <location>
        <begin position="330"/>
        <end position="385"/>
    </location>
</feature>
<organism evidence="2 3">
    <name type="scientific">Amycolatopsis lexingtonensis</name>
    <dbReference type="NCBI Taxonomy" id="218822"/>
    <lineage>
        <taxon>Bacteria</taxon>
        <taxon>Bacillati</taxon>
        <taxon>Actinomycetota</taxon>
        <taxon>Actinomycetes</taxon>
        <taxon>Pseudonocardiales</taxon>
        <taxon>Pseudonocardiaceae</taxon>
        <taxon>Amycolatopsis</taxon>
    </lineage>
</organism>
<dbReference type="RefSeq" id="WP_211299653.1">
    <property type="nucleotide sequence ID" value="NZ_JADBEG010000001.1"/>
</dbReference>
<dbReference type="PANTHER" id="PTHR33744">
    <property type="entry name" value="CARBOHYDRATE DIACID REGULATOR"/>
    <property type="match status" value="1"/>
</dbReference>
<evidence type="ECO:0000259" key="1">
    <source>
        <dbReference type="Pfam" id="PF13556"/>
    </source>
</evidence>
<dbReference type="Proteomes" id="UP000631670">
    <property type="component" value="Unassembled WGS sequence"/>
</dbReference>
<proteinExistence type="predicted"/>
<comment type="caution">
    <text evidence="2">The sequence shown here is derived from an EMBL/GenBank/DDBJ whole genome shotgun (WGS) entry which is preliminary data.</text>
</comment>
<gene>
    <name evidence="2" type="ORF">H4696_000911</name>
</gene>
<name>A0ABR9HSB0_9PSEU</name>
<dbReference type="InterPro" id="IPR042070">
    <property type="entry name" value="PucR_C-HTH_sf"/>
</dbReference>
<evidence type="ECO:0000313" key="2">
    <source>
        <dbReference type="EMBL" id="MBE1493811.1"/>
    </source>
</evidence>
<dbReference type="Gene3D" id="1.10.10.2840">
    <property type="entry name" value="PucR C-terminal helix-turn-helix domain"/>
    <property type="match status" value="2"/>
</dbReference>
<dbReference type="InterPro" id="IPR025736">
    <property type="entry name" value="PucR_C-HTH_dom"/>
</dbReference>
<dbReference type="InterPro" id="IPR051448">
    <property type="entry name" value="CdaR-like_regulators"/>
</dbReference>
<accession>A0ABR9HSB0</accession>
<dbReference type="Pfam" id="PF13556">
    <property type="entry name" value="HTH_30"/>
    <property type="match status" value="2"/>
</dbReference>
<protein>
    <recommendedName>
        <fullName evidence="1">PucR C-terminal helix-turn-helix domain-containing protein</fullName>
    </recommendedName>
</protein>
<feature type="domain" description="PucR C-terminal helix-turn-helix" evidence="1">
    <location>
        <begin position="426"/>
        <end position="483"/>
    </location>
</feature>
<dbReference type="PANTHER" id="PTHR33744:SF1">
    <property type="entry name" value="DNA-BINDING TRANSCRIPTIONAL ACTIVATOR ADER"/>
    <property type="match status" value="1"/>
</dbReference>
<reference evidence="2 3" key="1">
    <citation type="submission" date="2020-10" db="EMBL/GenBank/DDBJ databases">
        <title>Sequencing the genomes of 1000 actinobacteria strains.</title>
        <authorList>
            <person name="Klenk H.-P."/>
        </authorList>
    </citation>
    <scope>NUCLEOTIDE SEQUENCE [LARGE SCALE GENOMIC DNA]</scope>
    <source>
        <strain evidence="2 3">DSM 44653</strain>
    </source>
</reference>